<sequence>MDLFWKHSVSNMIPFRPTWRCLLGIFCSGLGMLVLFITSTGRHMNFAATLRHFPVLPSCPKTSPLISGPIDVTVPLELSLEEVEKENNFVELGGRYRPPYCVARYRTAIIIPFRNRDLHLKIFLHYIHPLLQRQQLNYGIYVINQAGNYSFNRAKLMNVGFWEAMLEETWDCVFFHDVDLIPEDDRNIYICDDNPKHASIAVNKFNYILPYSTCFGGVSALTPSQFYRINGFPNNYWGWGGEDDDVATRVFLAGMKISRPAQHIGRYKMIKHQSDLGNTPNPKRFDMIAKTKQTWMKDGWSTTEYKVISKEYHPLYTNITVNIGTIDGLQSSQKATHETVNRGQQ</sequence>
<dbReference type="Gene3D" id="3.90.550.10">
    <property type="entry name" value="Spore Coat Polysaccharide Biosynthesis Protein SpsA, Chain A"/>
    <property type="match status" value="1"/>
</dbReference>
<comment type="pathway">
    <text evidence="3 17">Protein modification; protein glycosylation.</text>
</comment>
<dbReference type="UniPathway" id="UPA00378"/>
<evidence type="ECO:0000256" key="10">
    <source>
        <dbReference type="ARBA" id="ARBA00022989"/>
    </source>
</evidence>
<dbReference type="Pfam" id="PF13733">
    <property type="entry name" value="Glyco_transf_7N"/>
    <property type="match status" value="1"/>
</dbReference>
<evidence type="ECO:0000256" key="13">
    <source>
        <dbReference type="ARBA" id="ARBA00023157"/>
    </source>
</evidence>
<evidence type="ECO:0000256" key="3">
    <source>
        <dbReference type="ARBA" id="ARBA00004922"/>
    </source>
</evidence>
<keyword evidence="8 17" id="KW-0479">Metal-binding</keyword>
<dbReference type="FunFam" id="3.90.550.10:FF:000028">
    <property type="entry name" value="beta-1,4-galactosyltransferase 1"/>
    <property type="match status" value="1"/>
</dbReference>
<keyword evidence="6 17" id="KW-0808">Transferase</keyword>
<dbReference type="PANTHER" id="PTHR19300">
    <property type="entry name" value="BETA-1,4-GALACTOSYLTRANSFERASE"/>
    <property type="match status" value="1"/>
</dbReference>
<dbReference type="CDD" id="cd00899">
    <property type="entry name" value="b4GalT"/>
    <property type="match status" value="1"/>
</dbReference>
<dbReference type="EC" id="2.4.1.-" evidence="17"/>
<feature type="domain" description="Galactosyltransferase N-terminal" evidence="19">
    <location>
        <begin position="59"/>
        <end position="192"/>
    </location>
</feature>
<dbReference type="Pfam" id="PF02709">
    <property type="entry name" value="Glyco_transf_7C"/>
    <property type="match status" value="1"/>
</dbReference>
<proteinExistence type="inferred from homology"/>
<dbReference type="InterPro" id="IPR003859">
    <property type="entry name" value="Galactosyl_T"/>
</dbReference>
<evidence type="ECO:0000256" key="5">
    <source>
        <dbReference type="ARBA" id="ARBA00022676"/>
    </source>
</evidence>
<evidence type="ECO:0000259" key="19">
    <source>
        <dbReference type="Pfam" id="PF13733"/>
    </source>
</evidence>
<keyword evidence="21" id="KW-1185">Reference proteome</keyword>
<keyword evidence="9 17" id="KW-0735">Signal-anchor</keyword>
<dbReference type="STRING" id="244447.ENSCSEP00000009204"/>
<evidence type="ECO:0000256" key="4">
    <source>
        <dbReference type="ARBA" id="ARBA00005735"/>
    </source>
</evidence>
<dbReference type="GO" id="GO:0046872">
    <property type="term" value="F:metal ion binding"/>
    <property type="evidence" value="ECO:0007669"/>
    <property type="project" value="UniProtKB-UniRule"/>
</dbReference>
<comment type="similarity">
    <text evidence="4 17">Belongs to the glycosyltransferase 7 family.</text>
</comment>
<organism evidence="20 21">
    <name type="scientific">Cynoglossus semilaevis</name>
    <name type="common">Tongue sole</name>
    <dbReference type="NCBI Taxonomy" id="244447"/>
    <lineage>
        <taxon>Eukaryota</taxon>
        <taxon>Metazoa</taxon>
        <taxon>Chordata</taxon>
        <taxon>Craniata</taxon>
        <taxon>Vertebrata</taxon>
        <taxon>Euteleostomi</taxon>
        <taxon>Actinopterygii</taxon>
        <taxon>Neopterygii</taxon>
        <taxon>Teleostei</taxon>
        <taxon>Neoteleostei</taxon>
        <taxon>Acanthomorphata</taxon>
        <taxon>Carangaria</taxon>
        <taxon>Pleuronectiformes</taxon>
        <taxon>Pleuronectoidei</taxon>
        <taxon>Cynoglossidae</taxon>
        <taxon>Cynoglossinae</taxon>
        <taxon>Cynoglossus</taxon>
    </lineage>
</organism>
<dbReference type="PRINTS" id="PR02050">
    <property type="entry name" value="B14GALTRFASE"/>
</dbReference>
<evidence type="ECO:0000256" key="11">
    <source>
        <dbReference type="ARBA" id="ARBA00023034"/>
    </source>
</evidence>
<dbReference type="GO" id="GO:0032580">
    <property type="term" value="C:Golgi cisterna membrane"/>
    <property type="evidence" value="ECO:0007669"/>
    <property type="project" value="UniProtKB-UniRule"/>
</dbReference>
<keyword evidence="5 17" id="KW-0328">Glycosyltransferase</keyword>
<accession>A0A3P8V523</accession>
<evidence type="ECO:0000259" key="18">
    <source>
        <dbReference type="Pfam" id="PF02709"/>
    </source>
</evidence>
<feature type="domain" description="Galactosyltransferase C-terminal" evidence="18">
    <location>
        <begin position="197"/>
        <end position="273"/>
    </location>
</feature>
<dbReference type="PANTHER" id="PTHR19300:SF34">
    <property type="entry name" value="BETA-1,4-GALACTOSYLTRANSFERASE"/>
    <property type="match status" value="1"/>
</dbReference>
<dbReference type="OMA" id="GLHAMAP"/>
<keyword evidence="11 17" id="KW-0333">Golgi apparatus</keyword>
<keyword evidence="14 17" id="KW-0325">Glycoprotein</keyword>
<reference evidence="20 21" key="1">
    <citation type="journal article" date="2014" name="Nat. Genet.">
        <title>Whole-genome sequence of a flatfish provides insights into ZW sex chromosome evolution and adaptation to a benthic lifestyle.</title>
        <authorList>
            <person name="Chen S."/>
            <person name="Zhang G."/>
            <person name="Shao C."/>
            <person name="Huang Q."/>
            <person name="Liu G."/>
            <person name="Zhang P."/>
            <person name="Song W."/>
            <person name="An N."/>
            <person name="Chalopin D."/>
            <person name="Volff J.N."/>
            <person name="Hong Y."/>
            <person name="Li Q."/>
            <person name="Sha Z."/>
            <person name="Zhou H."/>
            <person name="Xie M."/>
            <person name="Yu Q."/>
            <person name="Liu Y."/>
            <person name="Xiang H."/>
            <person name="Wang N."/>
            <person name="Wu K."/>
            <person name="Yang C."/>
            <person name="Zhou Q."/>
            <person name="Liao X."/>
            <person name="Yang L."/>
            <person name="Hu Q."/>
            <person name="Zhang J."/>
            <person name="Meng L."/>
            <person name="Jin L."/>
            <person name="Tian Y."/>
            <person name="Lian J."/>
            <person name="Yang J."/>
            <person name="Miao G."/>
            <person name="Liu S."/>
            <person name="Liang Z."/>
            <person name="Yan F."/>
            <person name="Li Y."/>
            <person name="Sun B."/>
            <person name="Zhang H."/>
            <person name="Zhang J."/>
            <person name="Zhu Y."/>
            <person name="Du M."/>
            <person name="Zhao Y."/>
            <person name="Schartl M."/>
            <person name="Tang Q."/>
            <person name="Wang J."/>
        </authorList>
    </citation>
    <scope>NUCLEOTIDE SEQUENCE</scope>
</reference>
<evidence type="ECO:0000256" key="1">
    <source>
        <dbReference type="ARBA" id="ARBA00001936"/>
    </source>
</evidence>
<dbReference type="GeneTree" id="ENSGT00940000164072"/>
<evidence type="ECO:0000256" key="6">
    <source>
        <dbReference type="ARBA" id="ARBA00022679"/>
    </source>
</evidence>
<dbReference type="GO" id="GO:0003945">
    <property type="term" value="F:N-acetyllactosamine synthase activity"/>
    <property type="evidence" value="ECO:0007669"/>
    <property type="project" value="UniProtKB-EC"/>
</dbReference>
<evidence type="ECO:0000313" key="21">
    <source>
        <dbReference type="Proteomes" id="UP000265120"/>
    </source>
</evidence>
<dbReference type="Proteomes" id="UP000265120">
    <property type="component" value="Chromosome 4"/>
</dbReference>
<keyword evidence="7 17" id="KW-0812">Transmembrane</keyword>
<evidence type="ECO:0000256" key="12">
    <source>
        <dbReference type="ARBA" id="ARBA00023136"/>
    </source>
</evidence>
<evidence type="ECO:0000256" key="17">
    <source>
        <dbReference type="RuleBase" id="RU368121"/>
    </source>
</evidence>
<feature type="transmembrane region" description="Helical" evidence="17">
    <location>
        <begin position="21"/>
        <end position="41"/>
    </location>
</feature>
<dbReference type="GO" id="GO:0000139">
    <property type="term" value="C:Golgi membrane"/>
    <property type="evidence" value="ECO:0007669"/>
    <property type="project" value="UniProtKB-SubCell"/>
</dbReference>
<evidence type="ECO:0000256" key="15">
    <source>
        <dbReference type="ARBA" id="ARBA00023211"/>
    </source>
</evidence>
<evidence type="ECO:0000256" key="16">
    <source>
        <dbReference type="ARBA" id="ARBA00049413"/>
    </source>
</evidence>
<evidence type="ECO:0000256" key="7">
    <source>
        <dbReference type="ARBA" id="ARBA00022692"/>
    </source>
</evidence>
<evidence type="ECO:0000256" key="2">
    <source>
        <dbReference type="ARBA" id="ARBA00004323"/>
    </source>
</evidence>
<dbReference type="InterPro" id="IPR027995">
    <property type="entry name" value="Galactosyl_T_N"/>
</dbReference>
<dbReference type="SUPFAM" id="SSF53448">
    <property type="entry name" value="Nucleotide-diphospho-sugar transferases"/>
    <property type="match status" value="1"/>
</dbReference>
<evidence type="ECO:0000256" key="9">
    <source>
        <dbReference type="ARBA" id="ARBA00022968"/>
    </source>
</evidence>
<comment type="subcellular location">
    <subcellularLocation>
        <location evidence="2 17">Golgi apparatus membrane</location>
        <topology evidence="2 17">Single-pass type II membrane protein</topology>
    </subcellularLocation>
</comment>
<reference evidence="20" key="3">
    <citation type="submission" date="2025-09" db="UniProtKB">
        <authorList>
            <consortium name="Ensembl"/>
        </authorList>
    </citation>
    <scope>IDENTIFICATION</scope>
</reference>
<dbReference type="InParanoid" id="A0A3P8V523"/>
<dbReference type="GO" id="GO:0005975">
    <property type="term" value="P:carbohydrate metabolic process"/>
    <property type="evidence" value="ECO:0007669"/>
    <property type="project" value="InterPro"/>
</dbReference>
<keyword evidence="10 17" id="KW-1133">Transmembrane helix</keyword>
<evidence type="ECO:0000256" key="14">
    <source>
        <dbReference type="ARBA" id="ARBA00023180"/>
    </source>
</evidence>
<comment type="catalytic activity">
    <reaction evidence="16">
        <text>N-acetyl-D-glucosamine + UDP-alpha-D-galactose = beta-D-galactosyl-(1-&gt;4)-N-acetyl-D-glucosamine + UDP + H(+)</text>
        <dbReference type="Rhea" id="RHEA:17745"/>
        <dbReference type="ChEBI" id="CHEBI:15378"/>
        <dbReference type="ChEBI" id="CHEBI:58223"/>
        <dbReference type="ChEBI" id="CHEBI:60152"/>
        <dbReference type="ChEBI" id="CHEBI:66914"/>
        <dbReference type="ChEBI" id="CHEBI:506227"/>
        <dbReference type="EC" id="2.4.1.90"/>
    </reaction>
    <physiologicalReaction direction="left-to-right" evidence="16">
        <dbReference type="Rhea" id="RHEA:17746"/>
    </physiologicalReaction>
</comment>
<dbReference type="Ensembl" id="ENSCSET00000009313.1">
    <property type="protein sequence ID" value="ENSCSEP00000009204.1"/>
    <property type="gene ID" value="ENSCSEG00000005910.1"/>
</dbReference>
<keyword evidence="15 17" id="KW-0464">Manganese</keyword>
<dbReference type="AlphaFoldDB" id="A0A3P8V523"/>
<name>A0A3P8V523_CYNSE</name>
<evidence type="ECO:0000256" key="8">
    <source>
        <dbReference type="ARBA" id="ARBA00022723"/>
    </source>
</evidence>
<keyword evidence="13" id="KW-1015">Disulfide bond</keyword>
<evidence type="ECO:0000313" key="20">
    <source>
        <dbReference type="Ensembl" id="ENSCSEP00000009204.1"/>
    </source>
</evidence>
<comment type="cofactor">
    <cofactor evidence="1 17">
        <name>Mn(2+)</name>
        <dbReference type="ChEBI" id="CHEBI:29035"/>
    </cofactor>
</comment>
<dbReference type="InterPro" id="IPR029044">
    <property type="entry name" value="Nucleotide-diphossugar_trans"/>
</dbReference>
<reference evidence="20" key="2">
    <citation type="submission" date="2025-08" db="UniProtKB">
        <authorList>
            <consortium name="Ensembl"/>
        </authorList>
    </citation>
    <scope>IDENTIFICATION</scope>
</reference>
<protein>
    <recommendedName>
        <fullName evidence="17">Beta-1,4-galactosyltransferase</fullName>
        <shortName evidence="17">Beta-1,4-GalTase</shortName>
        <ecNumber evidence="17">2.4.1.-</ecNumber>
    </recommendedName>
</protein>
<keyword evidence="12 17" id="KW-0472">Membrane</keyword>
<comment type="function">
    <text evidence="17">Responsible for the synthesis of complex-type N-linked oligosaccharides in many glycoproteins as well as the carbohydrate moieties of glycolipids.</text>
</comment>
<dbReference type="InterPro" id="IPR027791">
    <property type="entry name" value="Galactosyl_T_C"/>
</dbReference>